<evidence type="ECO:0000313" key="2">
    <source>
        <dbReference type="EMBL" id="KAK6508347.1"/>
    </source>
</evidence>
<evidence type="ECO:0000313" key="3">
    <source>
        <dbReference type="Proteomes" id="UP001307849"/>
    </source>
</evidence>
<dbReference type="Pfam" id="PF24809">
    <property type="entry name" value="DUF7708"/>
    <property type="match status" value="1"/>
</dbReference>
<feature type="domain" description="DUF7708" evidence="1">
    <location>
        <begin position="70"/>
        <end position="169"/>
    </location>
</feature>
<dbReference type="InterPro" id="IPR056125">
    <property type="entry name" value="DUF7708"/>
</dbReference>
<dbReference type="Proteomes" id="UP001307849">
    <property type="component" value="Unassembled WGS sequence"/>
</dbReference>
<proteinExistence type="predicted"/>
<gene>
    <name evidence="2" type="ORF">TWF506_010441</name>
</gene>
<organism evidence="2 3">
    <name type="scientific">Arthrobotrys conoides</name>
    <dbReference type="NCBI Taxonomy" id="74498"/>
    <lineage>
        <taxon>Eukaryota</taxon>
        <taxon>Fungi</taxon>
        <taxon>Dikarya</taxon>
        <taxon>Ascomycota</taxon>
        <taxon>Pezizomycotina</taxon>
        <taxon>Orbiliomycetes</taxon>
        <taxon>Orbiliales</taxon>
        <taxon>Orbiliaceae</taxon>
        <taxon>Arthrobotrys</taxon>
    </lineage>
</organism>
<dbReference type="EMBL" id="JAVHJM010000008">
    <property type="protein sequence ID" value="KAK6508347.1"/>
    <property type="molecule type" value="Genomic_DNA"/>
</dbReference>
<sequence length="189" mass="22165">MTFSHILQEPPVDDPMGRAFFKYEASLTDEERKKYRHTATTAEDLELEVTVLQTRHKRLSKTLKIATCIEPLVSFLKRHSDSVDTFVQANPFPAALIWGSIKVLLNLASYHIHYFENLVRMLQKLGDDLEIFREYENLLKESIPVQEILADVYFDIFNFLHKAKKVFRKRGEGFRLSVFSYWFTKGLET</sequence>
<evidence type="ECO:0000259" key="1">
    <source>
        <dbReference type="Pfam" id="PF24809"/>
    </source>
</evidence>
<comment type="caution">
    <text evidence="2">The sequence shown here is derived from an EMBL/GenBank/DDBJ whole genome shotgun (WGS) entry which is preliminary data.</text>
</comment>
<dbReference type="AlphaFoldDB" id="A0AAN8PBR2"/>
<keyword evidence="3" id="KW-1185">Reference proteome</keyword>
<reference evidence="2 3" key="1">
    <citation type="submission" date="2019-10" db="EMBL/GenBank/DDBJ databases">
        <authorList>
            <person name="Palmer J.M."/>
        </authorList>
    </citation>
    <scope>NUCLEOTIDE SEQUENCE [LARGE SCALE GENOMIC DNA]</scope>
    <source>
        <strain evidence="2 3">TWF506</strain>
    </source>
</reference>
<accession>A0AAN8PBR2</accession>
<protein>
    <recommendedName>
        <fullName evidence="1">DUF7708 domain-containing protein</fullName>
    </recommendedName>
</protein>
<name>A0AAN8PBR2_9PEZI</name>